<name>A0A3R7MMC6_9STRA</name>
<evidence type="ECO:0000313" key="1">
    <source>
        <dbReference type="EMBL" id="RLN10459.1"/>
    </source>
</evidence>
<sequence>METALGDRLPEMEVRFKNVSITADIIVKDETTTEVELPTLTNVVKTALLQMSAKRHVVKKDIL</sequence>
<accession>A0A3R7MMC6</accession>
<dbReference type="AlphaFoldDB" id="A0A3R7MMC6"/>
<feature type="non-terminal residue" evidence="1">
    <location>
        <position position="63"/>
    </location>
</feature>
<dbReference type="Proteomes" id="UP000285883">
    <property type="component" value="Unassembled WGS sequence"/>
</dbReference>
<keyword evidence="3" id="KW-1185">Reference proteome</keyword>
<protein>
    <submittedName>
        <fullName evidence="1">Uncharacterized protein</fullName>
    </submittedName>
</protein>
<evidence type="ECO:0000313" key="4">
    <source>
        <dbReference type="Proteomes" id="UP000285883"/>
    </source>
</evidence>
<dbReference type="Proteomes" id="UP000285624">
    <property type="component" value="Unassembled WGS sequence"/>
</dbReference>
<evidence type="ECO:0000313" key="2">
    <source>
        <dbReference type="EMBL" id="RLN74996.1"/>
    </source>
</evidence>
<reference evidence="3 4" key="1">
    <citation type="submission" date="2018-07" db="EMBL/GenBank/DDBJ databases">
        <title>Genome sequencing of oomycete isolates from Chile give support for New Zealand origin for Phytophthora kernoviae and make available the first Nothophytophthora sp. genome.</title>
        <authorList>
            <person name="Studholme D.J."/>
            <person name="Sanfuentes E."/>
            <person name="Panda P."/>
            <person name="Hill R."/>
            <person name="Sambles C."/>
            <person name="Grant M."/>
            <person name="Williams N.M."/>
            <person name="Mcdougal R.L."/>
        </authorList>
    </citation>
    <scope>NUCLEOTIDE SEQUENCE [LARGE SCALE GENOMIC DNA]</scope>
    <source>
        <strain evidence="1">Chile2</strain>
        <strain evidence="2">Chile4</strain>
    </source>
</reference>
<dbReference type="EMBL" id="MBDN02000475">
    <property type="protein sequence ID" value="RLN74996.1"/>
    <property type="molecule type" value="Genomic_DNA"/>
</dbReference>
<dbReference type="EMBL" id="MAYM02001837">
    <property type="protein sequence ID" value="RLN10459.1"/>
    <property type="molecule type" value="Genomic_DNA"/>
</dbReference>
<comment type="caution">
    <text evidence="1">The sequence shown here is derived from an EMBL/GenBank/DDBJ whole genome shotgun (WGS) entry which is preliminary data.</text>
</comment>
<gene>
    <name evidence="1" type="ORF">BBI17_008616</name>
    <name evidence="2" type="ORF">BBO99_00008609</name>
</gene>
<proteinExistence type="predicted"/>
<organism evidence="1 4">
    <name type="scientific">Phytophthora kernoviae</name>
    <dbReference type="NCBI Taxonomy" id="325452"/>
    <lineage>
        <taxon>Eukaryota</taxon>
        <taxon>Sar</taxon>
        <taxon>Stramenopiles</taxon>
        <taxon>Oomycota</taxon>
        <taxon>Peronosporomycetes</taxon>
        <taxon>Peronosporales</taxon>
        <taxon>Peronosporaceae</taxon>
        <taxon>Phytophthora</taxon>
    </lineage>
</organism>
<evidence type="ECO:0000313" key="3">
    <source>
        <dbReference type="Proteomes" id="UP000285624"/>
    </source>
</evidence>